<feature type="chain" id="PRO_5021337735" evidence="11">
    <location>
        <begin position="24"/>
        <end position="518"/>
    </location>
</feature>
<sequence>MAFSQATLRLLCLLAAGLATVAATKSIVSRRKRNPRRLPYPPGPKGRSFVGNLAQIPRVHAWLGYHELCKEYGDMVHLNVIGREILVLGSMKRVTDLLNGRAVNYSDRPVVPITELGGFDWSFPIMPYGPWWRQHRRAFHQHFNQNAVPKYYPIMYEERDIFLRKLKDDPRDWAEHVHSLFGTTLMRATYGFDDIGKNASLIHLAEAVVRRVGGATIPGRYLVNAFPILKYVPGWMPGAKFQQELKDIAQLNHEVVYTPFEDAKTNVANGQKGRHPNMASTLIESLPDQSNSDRAQAETLARNVCAISYIAGSETSIASAMALCCALANNPEVQKKAQAELDIVLGPKRLPLITDRVELPYLNAVVKELARWYTPAPVALVHMNKEDDEYDGYFIPKGTTIFPNVWAIMHDPENFERPFDFIPERFLGGGDVGPATIDPNDTIFGFGRRVCPGKHLADTVIFLFAASILANFDVSAPNDTDGNPLKVEITPKETGAVAMPYPFECNFTVRPGREALHK</sequence>
<dbReference type="OrthoDB" id="2789670at2759"/>
<evidence type="ECO:0000256" key="5">
    <source>
        <dbReference type="ARBA" id="ARBA00022723"/>
    </source>
</evidence>
<reference evidence="12 13" key="1">
    <citation type="journal article" date="2019" name="Nat. Ecol. Evol.">
        <title>Megaphylogeny resolves global patterns of mushroom evolution.</title>
        <authorList>
            <person name="Varga T."/>
            <person name="Krizsan K."/>
            <person name="Foldi C."/>
            <person name="Dima B."/>
            <person name="Sanchez-Garcia M."/>
            <person name="Sanchez-Ramirez S."/>
            <person name="Szollosi G.J."/>
            <person name="Szarkandi J.G."/>
            <person name="Papp V."/>
            <person name="Albert L."/>
            <person name="Andreopoulos W."/>
            <person name="Angelini C."/>
            <person name="Antonin V."/>
            <person name="Barry K.W."/>
            <person name="Bougher N.L."/>
            <person name="Buchanan P."/>
            <person name="Buyck B."/>
            <person name="Bense V."/>
            <person name="Catcheside P."/>
            <person name="Chovatia M."/>
            <person name="Cooper J."/>
            <person name="Damon W."/>
            <person name="Desjardin D."/>
            <person name="Finy P."/>
            <person name="Geml J."/>
            <person name="Haridas S."/>
            <person name="Hughes K."/>
            <person name="Justo A."/>
            <person name="Karasinski D."/>
            <person name="Kautmanova I."/>
            <person name="Kiss B."/>
            <person name="Kocsube S."/>
            <person name="Kotiranta H."/>
            <person name="LaButti K.M."/>
            <person name="Lechner B.E."/>
            <person name="Liimatainen K."/>
            <person name="Lipzen A."/>
            <person name="Lukacs Z."/>
            <person name="Mihaltcheva S."/>
            <person name="Morgado L.N."/>
            <person name="Niskanen T."/>
            <person name="Noordeloos M.E."/>
            <person name="Ohm R.A."/>
            <person name="Ortiz-Santana B."/>
            <person name="Ovrebo C."/>
            <person name="Racz N."/>
            <person name="Riley R."/>
            <person name="Savchenko A."/>
            <person name="Shiryaev A."/>
            <person name="Soop K."/>
            <person name="Spirin V."/>
            <person name="Szebenyi C."/>
            <person name="Tomsovsky M."/>
            <person name="Tulloss R.E."/>
            <person name="Uehling J."/>
            <person name="Grigoriev I.V."/>
            <person name="Vagvolgyi C."/>
            <person name="Papp T."/>
            <person name="Martin F.M."/>
            <person name="Miettinen O."/>
            <person name="Hibbett D.S."/>
            <person name="Nagy L.G."/>
        </authorList>
    </citation>
    <scope>NUCLEOTIDE SEQUENCE [LARGE SCALE GENOMIC DNA]</scope>
    <source>
        <strain evidence="12 13">FP101781</strain>
    </source>
</reference>
<keyword evidence="6 10" id="KW-0560">Oxidoreductase</keyword>
<evidence type="ECO:0000256" key="4">
    <source>
        <dbReference type="ARBA" id="ARBA00022617"/>
    </source>
</evidence>
<feature type="binding site" description="axial binding residue" evidence="9">
    <location>
        <position position="451"/>
    </location>
    <ligand>
        <name>heme</name>
        <dbReference type="ChEBI" id="CHEBI:30413"/>
    </ligand>
    <ligandPart>
        <name>Fe</name>
        <dbReference type="ChEBI" id="CHEBI:18248"/>
    </ligandPart>
</feature>
<protein>
    <submittedName>
        <fullName evidence="12">Cytochrome P450 98A3</fullName>
    </submittedName>
</protein>
<keyword evidence="7 9" id="KW-0408">Iron</keyword>
<dbReference type="PRINTS" id="PR00463">
    <property type="entry name" value="EP450I"/>
</dbReference>
<accession>A0A4Y7T6D4</accession>
<dbReference type="InterPro" id="IPR050364">
    <property type="entry name" value="Cytochrome_P450_fung"/>
</dbReference>
<dbReference type="AlphaFoldDB" id="A0A4Y7T6D4"/>
<dbReference type="SUPFAM" id="SSF48264">
    <property type="entry name" value="Cytochrome P450"/>
    <property type="match status" value="1"/>
</dbReference>
<dbReference type="InterPro" id="IPR001128">
    <property type="entry name" value="Cyt_P450"/>
</dbReference>
<dbReference type="GO" id="GO:0005506">
    <property type="term" value="F:iron ion binding"/>
    <property type="evidence" value="ECO:0007669"/>
    <property type="project" value="InterPro"/>
</dbReference>
<evidence type="ECO:0000313" key="12">
    <source>
        <dbReference type="EMBL" id="TEB29685.1"/>
    </source>
</evidence>
<dbReference type="Gene3D" id="1.10.630.10">
    <property type="entry name" value="Cytochrome P450"/>
    <property type="match status" value="1"/>
</dbReference>
<dbReference type="EMBL" id="QPFP01000026">
    <property type="protein sequence ID" value="TEB29685.1"/>
    <property type="molecule type" value="Genomic_DNA"/>
</dbReference>
<dbReference type="InterPro" id="IPR002401">
    <property type="entry name" value="Cyt_P450_E_grp-I"/>
</dbReference>
<evidence type="ECO:0000256" key="8">
    <source>
        <dbReference type="ARBA" id="ARBA00023033"/>
    </source>
</evidence>
<dbReference type="PROSITE" id="PS00086">
    <property type="entry name" value="CYTOCHROME_P450"/>
    <property type="match status" value="1"/>
</dbReference>
<dbReference type="PANTHER" id="PTHR46300">
    <property type="entry name" value="P450, PUTATIVE (EUROFUNG)-RELATED-RELATED"/>
    <property type="match status" value="1"/>
</dbReference>
<comment type="cofactor">
    <cofactor evidence="1 9">
        <name>heme</name>
        <dbReference type="ChEBI" id="CHEBI:30413"/>
    </cofactor>
</comment>
<feature type="signal peptide" evidence="11">
    <location>
        <begin position="1"/>
        <end position="23"/>
    </location>
</feature>
<dbReference type="InterPro" id="IPR036396">
    <property type="entry name" value="Cyt_P450_sf"/>
</dbReference>
<dbReference type="GO" id="GO:0020037">
    <property type="term" value="F:heme binding"/>
    <property type="evidence" value="ECO:0007669"/>
    <property type="project" value="InterPro"/>
</dbReference>
<dbReference type="GO" id="GO:0016705">
    <property type="term" value="F:oxidoreductase activity, acting on paired donors, with incorporation or reduction of molecular oxygen"/>
    <property type="evidence" value="ECO:0007669"/>
    <property type="project" value="InterPro"/>
</dbReference>
<organism evidence="12 13">
    <name type="scientific">Coprinellus micaceus</name>
    <name type="common">Glistening ink-cap mushroom</name>
    <name type="synonym">Coprinus micaceus</name>
    <dbReference type="NCBI Taxonomy" id="71717"/>
    <lineage>
        <taxon>Eukaryota</taxon>
        <taxon>Fungi</taxon>
        <taxon>Dikarya</taxon>
        <taxon>Basidiomycota</taxon>
        <taxon>Agaricomycotina</taxon>
        <taxon>Agaricomycetes</taxon>
        <taxon>Agaricomycetidae</taxon>
        <taxon>Agaricales</taxon>
        <taxon>Agaricineae</taxon>
        <taxon>Psathyrellaceae</taxon>
        <taxon>Coprinellus</taxon>
    </lineage>
</organism>
<comment type="pathway">
    <text evidence="2">Secondary metabolite biosynthesis.</text>
</comment>
<evidence type="ECO:0000256" key="6">
    <source>
        <dbReference type="ARBA" id="ARBA00023002"/>
    </source>
</evidence>
<evidence type="ECO:0000256" key="9">
    <source>
        <dbReference type="PIRSR" id="PIRSR602401-1"/>
    </source>
</evidence>
<evidence type="ECO:0000256" key="7">
    <source>
        <dbReference type="ARBA" id="ARBA00023004"/>
    </source>
</evidence>
<keyword evidence="4 9" id="KW-0349">Heme</keyword>
<proteinExistence type="inferred from homology"/>
<dbReference type="GO" id="GO:0004497">
    <property type="term" value="F:monooxygenase activity"/>
    <property type="evidence" value="ECO:0007669"/>
    <property type="project" value="UniProtKB-KW"/>
</dbReference>
<dbReference type="InterPro" id="IPR017972">
    <property type="entry name" value="Cyt_P450_CS"/>
</dbReference>
<evidence type="ECO:0000313" key="13">
    <source>
        <dbReference type="Proteomes" id="UP000298030"/>
    </source>
</evidence>
<keyword evidence="11" id="KW-0732">Signal</keyword>
<name>A0A4Y7T6D4_COPMI</name>
<dbReference type="CDD" id="cd11065">
    <property type="entry name" value="CYP64-like"/>
    <property type="match status" value="1"/>
</dbReference>
<evidence type="ECO:0000256" key="10">
    <source>
        <dbReference type="RuleBase" id="RU000461"/>
    </source>
</evidence>
<evidence type="ECO:0000256" key="11">
    <source>
        <dbReference type="SAM" id="SignalP"/>
    </source>
</evidence>
<comment type="caution">
    <text evidence="12">The sequence shown here is derived from an EMBL/GenBank/DDBJ whole genome shotgun (WGS) entry which is preliminary data.</text>
</comment>
<evidence type="ECO:0000256" key="2">
    <source>
        <dbReference type="ARBA" id="ARBA00005179"/>
    </source>
</evidence>
<evidence type="ECO:0000256" key="3">
    <source>
        <dbReference type="ARBA" id="ARBA00010617"/>
    </source>
</evidence>
<evidence type="ECO:0000256" key="1">
    <source>
        <dbReference type="ARBA" id="ARBA00001971"/>
    </source>
</evidence>
<dbReference type="Proteomes" id="UP000298030">
    <property type="component" value="Unassembled WGS sequence"/>
</dbReference>
<keyword evidence="8 10" id="KW-0503">Monooxygenase</keyword>
<keyword evidence="13" id="KW-1185">Reference proteome</keyword>
<dbReference type="Pfam" id="PF00067">
    <property type="entry name" value="p450"/>
    <property type="match status" value="1"/>
</dbReference>
<dbReference type="STRING" id="71717.A0A4Y7T6D4"/>
<dbReference type="PANTHER" id="PTHR46300:SF7">
    <property type="entry name" value="P450, PUTATIVE (EUROFUNG)-RELATED"/>
    <property type="match status" value="1"/>
</dbReference>
<gene>
    <name evidence="12" type="ORF">FA13DRAFT_1792992</name>
</gene>
<comment type="similarity">
    <text evidence="3 10">Belongs to the cytochrome P450 family.</text>
</comment>
<keyword evidence="5 9" id="KW-0479">Metal-binding</keyword>